<dbReference type="InterPro" id="IPR021352">
    <property type="entry name" value="DUF2971"/>
</dbReference>
<dbReference type="EMBL" id="JAJAXM010000025">
    <property type="protein sequence ID" value="MCG9026746.1"/>
    <property type="molecule type" value="Genomic_DNA"/>
</dbReference>
<proteinExistence type="predicted"/>
<protein>
    <submittedName>
        <fullName evidence="1">DUF2971 domain-containing protein</fullName>
    </submittedName>
</protein>
<reference evidence="1 2" key="1">
    <citation type="submission" date="2021-10" db="EMBL/GenBank/DDBJ databases">
        <title>Whole-genome sequencing analysis of Laribacter hongkongensis: virulence gene profiles, carbohydrate-active enzyme prediction, and antimicrobial resistance characterization.</title>
        <authorList>
            <person name="Yuan P."/>
            <person name="Zhan Y."/>
            <person name="Chen D."/>
        </authorList>
    </citation>
    <scope>NUCLEOTIDE SEQUENCE [LARGE SCALE GENOMIC DNA]</scope>
    <source>
        <strain evidence="1 2">W67</strain>
    </source>
</reference>
<sequence length="270" mass="31566">MSMLFHYTSIDAFISIVRYKKIWLTDICELNDYSEKIYAIQKFEEILKRRFDEKKLSANYYNAIIQELDFVAKAYEHYYIFSLSRSPDDLGQWVHYGDGGKGVSIGFNREHLTSLLSKLKQDKELHGNVTMQPVYYDAHDVGILKVFEGIDLSGDCVEYNDVKYLLRRVFNLVYVYKNSAFSSEKEERIVFECTVGKYEDVVKVNYGLDLCFRNSDGRIINYFELPLDGLNELHVLIGPKCKSTKENIEFFMRRNGIKNATARCSEVPYR</sequence>
<name>A0ABD4SW27_9NEIS</name>
<accession>A0ABD4SW27</accession>
<gene>
    <name evidence="1" type="ORF">LH440_12700</name>
</gene>
<organism evidence="1 2">
    <name type="scientific">Laribacter hongkongensis</name>
    <dbReference type="NCBI Taxonomy" id="168471"/>
    <lineage>
        <taxon>Bacteria</taxon>
        <taxon>Pseudomonadati</taxon>
        <taxon>Pseudomonadota</taxon>
        <taxon>Betaproteobacteria</taxon>
        <taxon>Neisseriales</taxon>
        <taxon>Aquaspirillaceae</taxon>
        <taxon>Laribacter</taxon>
    </lineage>
</organism>
<comment type="caution">
    <text evidence="1">The sequence shown here is derived from an EMBL/GenBank/DDBJ whole genome shotgun (WGS) entry which is preliminary data.</text>
</comment>
<dbReference type="Pfam" id="PF11185">
    <property type="entry name" value="DUF2971"/>
    <property type="match status" value="1"/>
</dbReference>
<dbReference type="Proteomes" id="UP001200247">
    <property type="component" value="Unassembled WGS sequence"/>
</dbReference>
<evidence type="ECO:0000313" key="2">
    <source>
        <dbReference type="Proteomes" id="UP001200247"/>
    </source>
</evidence>
<dbReference type="RefSeq" id="WP_239894323.1">
    <property type="nucleotide sequence ID" value="NZ_JAJAXM010000025.1"/>
</dbReference>
<dbReference type="AlphaFoldDB" id="A0ABD4SW27"/>
<evidence type="ECO:0000313" key="1">
    <source>
        <dbReference type="EMBL" id="MCG9026746.1"/>
    </source>
</evidence>